<name>A0AC61QZS4_9FIRM</name>
<sequence length="310" mass="34747">MAIKMYVNNVDISTYQAIFVGITPANRTVTNATEMIDGLTTPIMCNPNFGIREYTLRISIHGRNRKEIWDNVGSILEVFSKIVDVRLEGFSDNKGEKDKFFKFTLTRVDQTEYGALQAGWHVLELTCAGYEYGNKKSIGIAAHDLVFKEIDSSGKATAVCEVAAEQVEGQAPVFVDVGIKQCSEDRIPDNEGFYSGIVGEKYPLYADIKLYGLCKSRMGKDLGNVEIYLRPDDHFYPGGGATAIFLDGQNGMLTVLETNGMYPTNISHDIPAPLKIGFPEQKIRVEVTAYEMQHYKHEYDIQFIYTPIFL</sequence>
<reference evidence="1" key="1">
    <citation type="submission" date="2019-04" db="EMBL/GenBank/DDBJ databases">
        <title>Microbes associate with the intestines of laboratory mice.</title>
        <authorList>
            <person name="Navarre W."/>
            <person name="Wong E."/>
            <person name="Huang K."/>
            <person name="Tropini C."/>
            <person name="Ng K."/>
            <person name="Yu B."/>
        </authorList>
    </citation>
    <scope>NUCLEOTIDE SEQUENCE</scope>
    <source>
        <strain evidence="1">NM72_1-8</strain>
    </source>
</reference>
<comment type="caution">
    <text evidence="1">The sequence shown here is derived from an EMBL/GenBank/DDBJ whole genome shotgun (WGS) entry which is preliminary data.</text>
</comment>
<dbReference type="EMBL" id="SRZB01000015">
    <property type="protein sequence ID" value="TGX98633.1"/>
    <property type="molecule type" value="Genomic_DNA"/>
</dbReference>
<evidence type="ECO:0000313" key="2">
    <source>
        <dbReference type="Proteomes" id="UP000307720"/>
    </source>
</evidence>
<accession>A0AC61QZS4</accession>
<keyword evidence="2" id="KW-1185">Reference proteome</keyword>
<proteinExistence type="predicted"/>
<gene>
    <name evidence="1" type="ORF">E5357_08155</name>
</gene>
<evidence type="ECO:0000313" key="1">
    <source>
        <dbReference type="EMBL" id="TGX98633.1"/>
    </source>
</evidence>
<organism evidence="1 2">
    <name type="scientific">Hominisplanchenecus murintestinalis</name>
    <dbReference type="NCBI Taxonomy" id="2941517"/>
    <lineage>
        <taxon>Bacteria</taxon>
        <taxon>Bacillati</taxon>
        <taxon>Bacillota</taxon>
        <taxon>Clostridia</taxon>
        <taxon>Lachnospirales</taxon>
        <taxon>Lachnospiraceae</taxon>
        <taxon>Hominisplanchenecus</taxon>
    </lineage>
</organism>
<dbReference type="Proteomes" id="UP000307720">
    <property type="component" value="Unassembled WGS sequence"/>
</dbReference>
<protein>
    <submittedName>
        <fullName evidence="1">Uncharacterized protein</fullName>
    </submittedName>
</protein>